<evidence type="ECO:0000259" key="10">
    <source>
        <dbReference type="Pfam" id="PF00561"/>
    </source>
</evidence>
<dbReference type="PIRSF" id="PIRSF005211">
    <property type="entry name" value="Ab_hydro_YheT"/>
    <property type="match status" value="1"/>
</dbReference>
<evidence type="ECO:0000256" key="1">
    <source>
        <dbReference type="ARBA" id="ARBA00010884"/>
    </source>
</evidence>
<dbReference type="InterPro" id="IPR000073">
    <property type="entry name" value="AB_hydrolase_1"/>
</dbReference>
<proteinExistence type="inferred from homology"/>
<dbReference type="Pfam" id="PF00561">
    <property type="entry name" value="Abhydrolase_1"/>
    <property type="match status" value="1"/>
</dbReference>
<sequence>MDWFGRASISFTHASSPLTLPAKNSGGSGSSSGSGSGSAPGMDFPQLCRDSTPPCQLNPLLFNGHVQTMWSAVASAAAAPPIHYRRKIFAANHTTYSGTFAVDFAARPHDDADPTLPPRTGYFTEAQLAVVERGSDDHRPMLLVLHGLTGGSYETYLRHCIAPLRAKVEEDDDNDDDDQNWVVAVVNSRGCANSAITSGVLFNARATWDIRQVARWAREKFPNRPLFGLGFSMGANILTNYVGEEGATCPLSAAVVVGNPFDLQISNKALQRTFLGRHIYETFMGSNVKQLMVYHKESFAKYTDLDYDRVMKIRYLYEFDREVQCQTWGYPTEEAYYRDASSCDSLLAIRIPFLAIQAKDDPIAVEEAVPYGEFKNNPYTVLCMTSLGGHLSWMEPGGGRWHAKPVSNFLKKMATEVDLAAIPRNLHPLDKKQPAGASFQPMRRKMVIHIDE</sequence>
<evidence type="ECO:0000256" key="7">
    <source>
        <dbReference type="ARBA" id="ARBA00080774"/>
    </source>
</evidence>
<feature type="compositionally biased region" description="Gly residues" evidence="9">
    <location>
        <begin position="26"/>
        <end position="38"/>
    </location>
</feature>
<evidence type="ECO:0000256" key="8">
    <source>
        <dbReference type="PIRSR" id="PIRSR005211-1"/>
    </source>
</evidence>
<feature type="active site" description="Charge relay system" evidence="8">
    <location>
        <position position="232"/>
    </location>
</feature>
<dbReference type="EC" id="2.3.1.84" evidence="6"/>
<feature type="region of interest" description="Disordered" evidence="9">
    <location>
        <begin position="20"/>
        <end position="47"/>
    </location>
</feature>
<evidence type="ECO:0000256" key="5">
    <source>
        <dbReference type="ARBA" id="ARBA00054277"/>
    </source>
</evidence>
<dbReference type="AlphaFoldDB" id="A0A167TC76"/>
<name>A0A167TC76_9HYPO</name>
<keyword evidence="2" id="KW-0808">Transferase</keyword>
<evidence type="ECO:0000256" key="4">
    <source>
        <dbReference type="ARBA" id="ARBA00050620"/>
    </source>
</evidence>
<dbReference type="OrthoDB" id="5954035at2759"/>
<evidence type="ECO:0000256" key="2">
    <source>
        <dbReference type="ARBA" id="ARBA00022679"/>
    </source>
</evidence>
<dbReference type="STRING" id="1081102.A0A167TC76"/>
<dbReference type="InterPro" id="IPR050960">
    <property type="entry name" value="AB_hydrolase_4_sf"/>
</dbReference>
<evidence type="ECO:0000256" key="6">
    <source>
        <dbReference type="ARBA" id="ARBA00066969"/>
    </source>
</evidence>
<reference evidence="11 12" key="1">
    <citation type="journal article" date="2016" name="Genome Biol. Evol.">
        <title>Divergent and convergent evolution of fungal pathogenicity.</title>
        <authorList>
            <person name="Shang Y."/>
            <person name="Xiao G."/>
            <person name="Zheng P."/>
            <person name="Cen K."/>
            <person name="Zhan S."/>
            <person name="Wang C."/>
        </authorList>
    </citation>
    <scope>NUCLEOTIDE SEQUENCE [LARGE SCALE GENOMIC DNA]</scope>
    <source>
        <strain evidence="11 12">RCEF 264</strain>
    </source>
</reference>
<dbReference type="FunFam" id="3.40.50.1820:FF:000137">
    <property type="entry name" value="EEB1p Acyl-coenzymeA:ethanol O-acyltransferase"/>
    <property type="match status" value="1"/>
</dbReference>
<keyword evidence="3 11" id="KW-0378">Hydrolase</keyword>
<dbReference type="InterPro" id="IPR012020">
    <property type="entry name" value="ABHD4"/>
</dbReference>
<evidence type="ECO:0000256" key="9">
    <source>
        <dbReference type="SAM" id="MobiDB-lite"/>
    </source>
</evidence>
<protein>
    <recommendedName>
        <fullName evidence="6">alcohol O-acetyltransferase</fullName>
        <ecNumber evidence="6">2.3.1.84</ecNumber>
    </recommendedName>
    <alternativeName>
        <fullName evidence="7">Alcohol O-acetyltransferase</fullName>
    </alternativeName>
</protein>
<dbReference type="GO" id="GO:0004026">
    <property type="term" value="F:alcohol O-acetyltransferase activity"/>
    <property type="evidence" value="ECO:0007669"/>
    <property type="project" value="UniProtKB-EC"/>
</dbReference>
<dbReference type="EMBL" id="AZHD01000009">
    <property type="protein sequence ID" value="OAA60445.1"/>
    <property type="molecule type" value="Genomic_DNA"/>
</dbReference>
<dbReference type="GO" id="GO:0008126">
    <property type="term" value="F:acetylesterase activity"/>
    <property type="evidence" value="ECO:0007669"/>
    <property type="project" value="TreeGrafter"/>
</dbReference>
<dbReference type="Gene3D" id="3.40.50.1820">
    <property type="entry name" value="alpha/beta hydrolase"/>
    <property type="match status" value="1"/>
</dbReference>
<accession>A0A167TC76</accession>
<feature type="active site" description="Charge relay system" evidence="8">
    <location>
        <position position="390"/>
    </location>
</feature>
<dbReference type="SUPFAM" id="SSF53474">
    <property type="entry name" value="alpha/beta-Hydrolases"/>
    <property type="match status" value="1"/>
</dbReference>
<dbReference type="Proteomes" id="UP000076874">
    <property type="component" value="Unassembled WGS sequence"/>
</dbReference>
<feature type="active site" description="Charge relay system" evidence="8">
    <location>
        <position position="361"/>
    </location>
</feature>
<dbReference type="PANTHER" id="PTHR10794">
    <property type="entry name" value="ABHYDROLASE DOMAIN-CONTAINING PROTEIN"/>
    <property type="match status" value="1"/>
</dbReference>
<comment type="function">
    <text evidence="5">Displays enzymatic activity both for medium-chain fatty acid (MCFA) ethyl ester synthesis and hydrolysis (esterase activity). MCFA are toxic for yeast and this enzyme could thus be involved in their detoxification by esterification.</text>
</comment>
<dbReference type="GO" id="GO:0047372">
    <property type="term" value="F:monoacylglycerol lipase activity"/>
    <property type="evidence" value="ECO:0007669"/>
    <property type="project" value="TreeGrafter"/>
</dbReference>
<evidence type="ECO:0000313" key="11">
    <source>
        <dbReference type="EMBL" id="OAA60445.1"/>
    </source>
</evidence>
<organism evidence="11 12">
    <name type="scientific">Niveomyces insectorum RCEF 264</name>
    <dbReference type="NCBI Taxonomy" id="1081102"/>
    <lineage>
        <taxon>Eukaryota</taxon>
        <taxon>Fungi</taxon>
        <taxon>Dikarya</taxon>
        <taxon>Ascomycota</taxon>
        <taxon>Pezizomycotina</taxon>
        <taxon>Sordariomycetes</taxon>
        <taxon>Hypocreomycetidae</taxon>
        <taxon>Hypocreales</taxon>
        <taxon>Cordycipitaceae</taxon>
        <taxon>Niveomyces</taxon>
    </lineage>
</organism>
<comment type="catalytic activity">
    <reaction evidence="4">
        <text>an aliphatic alcohol + acetyl-CoA = an acetyl ester + CoA</text>
        <dbReference type="Rhea" id="RHEA:17229"/>
        <dbReference type="ChEBI" id="CHEBI:2571"/>
        <dbReference type="ChEBI" id="CHEBI:47622"/>
        <dbReference type="ChEBI" id="CHEBI:57287"/>
        <dbReference type="ChEBI" id="CHEBI:57288"/>
        <dbReference type="EC" id="2.3.1.84"/>
    </reaction>
</comment>
<dbReference type="PANTHER" id="PTHR10794:SF63">
    <property type="entry name" value="ALPHA_BETA HYDROLASE 1, ISOFORM A"/>
    <property type="match status" value="1"/>
</dbReference>
<evidence type="ECO:0000256" key="3">
    <source>
        <dbReference type="ARBA" id="ARBA00022801"/>
    </source>
</evidence>
<dbReference type="GO" id="GO:0051793">
    <property type="term" value="P:medium-chain fatty acid catabolic process"/>
    <property type="evidence" value="ECO:0007669"/>
    <property type="project" value="UniProtKB-ARBA"/>
</dbReference>
<gene>
    <name evidence="11" type="ORF">SPI_05569</name>
</gene>
<keyword evidence="12" id="KW-1185">Reference proteome</keyword>
<feature type="domain" description="AB hydrolase-1" evidence="10">
    <location>
        <begin position="140"/>
        <end position="368"/>
    </location>
</feature>
<evidence type="ECO:0000313" key="12">
    <source>
        <dbReference type="Proteomes" id="UP000076874"/>
    </source>
</evidence>
<comment type="similarity">
    <text evidence="1">Belongs to the AB hydrolase superfamily. AB hydrolase 4 family.</text>
</comment>
<dbReference type="InterPro" id="IPR029058">
    <property type="entry name" value="AB_hydrolase_fold"/>
</dbReference>
<comment type="caution">
    <text evidence="11">The sequence shown here is derived from an EMBL/GenBank/DDBJ whole genome shotgun (WGS) entry which is preliminary data.</text>
</comment>
<dbReference type="GO" id="GO:0051792">
    <property type="term" value="P:medium-chain fatty acid biosynthetic process"/>
    <property type="evidence" value="ECO:0007669"/>
    <property type="project" value="TreeGrafter"/>
</dbReference>